<evidence type="ECO:0000256" key="1">
    <source>
        <dbReference type="ARBA" id="ARBA00004241"/>
    </source>
</evidence>
<feature type="chain" id="PRO_5030554163" description="Trimeric autotransporter adhesin YadA-like C-terminal membrane anchor domain-containing protein" evidence="11">
    <location>
        <begin position="28"/>
        <end position="295"/>
    </location>
</feature>
<dbReference type="GO" id="GO:0015031">
    <property type="term" value="P:protein transport"/>
    <property type="evidence" value="ECO:0007669"/>
    <property type="project" value="UniProtKB-KW"/>
</dbReference>
<evidence type="ECO:0000256" key="8">
    <source>
        <dbReference type="ARBA" id="ARBA00022927"/>
    </source>
</evidence>
<feature type="signal peptide" evidence="11">
    <location>
        <begin position="1"/>
        <end position="27"/>
    </location>
</feature>
<feature type="domain" description="Trimeric autotransporter adhesin YadA-like stalk" evidence="13">
    <location>
        <begin position="173"/>
        <end position="201"/>
    </location>
</feature>
<dbReference type="InterPro" id="IPR005594">
    <property type="entry name" value="YadA_C"/>
</dbReference>
<keyword evidence="8" id="KW-0653">Protein transport</keyword>
<comment type="similarity">
    <text evidence="3">Belongs to the autotransporter-2 (AT-2) (TC 1.B.40) family.</text>
</comment>
<evidence type="ECO:0008006" key="16">
    <source>
        <dbReference type="Google" id="ProtNLM"/>
    </source>
</evidence>
<evidence type="ECO:0000259" key="13">
    <source>
        <dbReference type="Pfam" id="PF05662"/>
    </source>
</evidence>
<name>A0A7Z7HRD6_9PROT</name>
<keyword evidence="5" id="KW-1134">Transmembrane beta strand</keyword>
<dbReference type="Gene3D" id="3.30.1300.30">
    <property type="entry name" value="GSPII I/J protein-like"/>
    <property type="match status" value="1"/>
</dbReference>
<evidence type="ECO:0000256" key="3">
    <source>
        <dbReference type="ARBA" id="ARBA00005848"/>
    </source>
</evidence>
<keyword evidence="4" id="KW-0813">Transport</keyword>
<dbReference type="InterPro" id="IPR008635">
    <property type="entry name" value="Coiled_stalk_dom"/>
</dbReference>
<comment type="subcellular location">
    <subcellularLocation>
        <location evidence="2">Cell outer membrane</location>
    </subcellularLocation>
    <subcellularLocation>
        <location evidence="1">Cell surface</location>
    </subcellularLocation>
</comment>
<sequence>MANQISFKPRLVIALIALSGAANGALAQTVTADEVIVQQGSGSDVTLIDPNAITIVDDTNGTTTSIDQSGYSVQGTSGSASVGSNGNITASGNVSSATLNVGPATPALGSTVLQVGTTAGKTTLGVQNVAGTVNGVTSTASNTTLRGGSFGQTTLKLDDTGVSFAAFGVAPVRVHGVADGVAPTDAVNKRQLDALSDQVGQFDGRIGNLESRVDKMDKRMSAGIASTMAAVNIPQVDSDKTFALGVGLGSYNSESALAVGASYRLAPDAVLKASVASGSGSGSKASFGVGAAMSW</sequence>
<evidence type="ECO:0000256" key="10">
    <source>
        <dbReference type="ARBA" id="ARBA00023237"/>
    </source>
</evidence>
<feature type="domain" description="Trimeric autotransporter adhesin YadA-like C-terminal membrane anchor" evidence="12">
    <location>
        <begin position="234"/>
        <end position="295"/>
    </location>
</feature>
<dbReference type="SUPFAM" id="SSF54523">
    <property type="entry name" value="Pili subunits"/>
    <property type="match status" value="1"/>
</dbReference>
<evidence type="ECO:0000256" key="6">
    <source>
        <dbReference type="ARBA" id="ARBA00022692"/>
    </source>
</evidence>
<dbReference type="Proteomes" id="UP000242886">
    <property type="component" value="Chromosome SDENCHOL"/>
</dbReference>
<reference evidence="14" key="1">
    <citation type="submission" date="2017-03" db="EMBL/GenBank/DDBJ databases">
        <authorList>
            <consortium name="AG Boll"/>
        </authorList>
    </citation>
    <scope>NUCLEOTIDE SEQUENCE [LARGE SCALE GENOMIC DNA]</scope>
    <source>
        <strain evidence="14">Chol</strain>
    </source>
</reference>
<evidence type="ECO:0000256" key="2">
    <source>
        <dbReference type="ARBA" id="ARBA00004442"/>
    </source>
</evidence>
<dbReference type="Pfam" id="PF03895">
    <property type="entry name" value="YadA_anchor"/>
    <property type="match status" value="1"/>
</dbReference>
<evidence type="ECO:0000313" key="14">
    <source>
        <dbReference type="EMBL" id="SMB27238.1"/>
    </source>
</evidence>
<keyword evidence="15" id="KW-1185">Reference proteome</keyword>
<evidence type="ECO:0000259" key="12">
    <source>
        <dbReference type="Pfam" id="PF03895"/>
    </source>
</evidence>
<protein>
    <recommendedName>
        <fullName evidence="16">Trimeric autotransporter adhesin YadA-like C-terminal membrane anchor domain-containing protein</fullName>
    </recommendedName>
</protein>
<evidence type="ECO:0000256" key="11">
    <source>
        <dbReference type="SAM" id="SignalP"/>
    </source>
</evidence>
<evidence type="ECO:0000256" key="7">
    <source>
        <dbReference type="ARBA" id="ARBA00022729"/>
    </source>
</evidence>
<evidence type="ECO:0000256" key="4">
    <source>
        <dbReference type="ARBA" id="ARBA00022448"/>
    </source>
</evidence>
<accession>A0A7Z7HRD6</accession>
<evidence type="ECO:0000256" key="5">
    <source>
        <dbReference type="ARBA" id="ARBA00022452"/>
    </source>
</evidence>
<dbReference type="EMBL" id="LT837803">
    <property type="protein sequence ID" value="SMB27238.1"/>
    <property type="molecule type" value="Genomic_DNA"/>
</dbReference>
<keyword evidence="9" id="KW-0472">Membrane</keyword>
<evidence type="ECO:0000256" key="9">
    <source>
        <dbReference type="ARBA" id="ARBA00023136"/>
    </source>
</evidence>
<organism evidence="14 15">
    <name type="scientific">Sterolibacterium denitrificans</name>
    <dbReference type="NCBI Taxonomy" id="157592"/>
    <lineage>
        <taxon>Bacteria</taxon>
        <taxon>Pseudomonadati</taxon>
        <taxon>Pseudomonadota</taxon>
        <taxon>Betaproteobacteria</taxon>
        <taxon>Nitrosomonadales</taxon>
        <taxon>Sterolibacteriaceae</taxon>
        <taxon>Sterolibacterium</taxon>
    </lineage>
</organism>
<evidence type="ECO:0000313" key="15">
    <source>
        <dbReference type="Proteomes" id="UP000242886"/>
    </source>
</evidence>
<dbReference type="AlphaFoldDB" id="A0A7Z7HRD6"/>
<keyword evidence="10" id="KW-0998">Cell outer membrane</keyword>
<gene>
    <name evidence="14" type="ORF">SDENCHOL_20335</name>
</gene>
<dbReference type="RefSeq" id="WP_154716850.1">
    <property type="nucleotide sequence ID" value="NZ_LT837803.1"/>
</dbReference>
<dbReference type="InterPro" id="IPR045584">
    <property type="entry name" value="Pilin-like"/>
</dbReference>
<dbReference type="GO" id="GO:0009986">
    <property type="term" value="C:cell surface"/>
    <property type="evidence" value="ECO:0007669"/>
    <property type="project" value="UniProtKB-SubCell"/>
</dbReference>
<dbReference type="GO" id="GO:0009279">
    <property type="term" value="C:cell outer membrane"/>
    <property type="evidence" value="ECO:0007669"/>
    <property type="project" value="UniProtKB-SubCell"/>
</dbReference>
<dbReference type="Pfam" id="PF05662">
    <property type="entry name" value="YadA_stalk"/>
    <property type="match status" value="1"/>
</dbReference>
<keyword evidence="7 11" id="KW-0732">Signal</keyword>
<proteinExistence type="inferred from homology"/>
<keyword evidence="6" id="KW-0812">Transmembrane</keyword>